<evidence type="ECO:0000313" key="8">
    <source>
        <dbReference type="EMBL" id="VEL12742.1"/>
    </source>
</evidence>
<keyword evidence="4" id="KW-0472">Membrane</keyword>
<dbReference type="OrthoDB" id="4062651at2759"/>
<evidence type="ECO:0000256" key="3">
    <source>
        <dbReference type="ARBA" id="ARBA00022840"/>
    </source>
</evidence>
<dbReference type="AlphaFoldDB" id="A0A448WIV3"/>
<organism evidence="8 9">
    <name type="scientific">Protopolystoma xenopodis</name>
    <dbReference type="NCBI Taxonomy" id="117903"/>
    <lineage>
        <taxon>Eukaryota</taxon>
        <taxon>Metazoa</taxon>
        <taxon>Spiralia</taxon>
        <taxon>Lophotrochozoa</taxon>
        <taxon>Platyhelminthes</taxon>
        <taxon>Monogenea</taxon>
        <taxon>Polyopisthocotylea</taxon>
        <taxon>Polystomatidea</taxon>
        <taxon>Polystomatidae</taxon>
        <taxon>Protopolystoma</taxon>
    </lineage>
</organism>
<evidence type="ECO:0000259" key="7">
    <source>
        <dbReference type="Pfam" id="PF14575"/>
    </source>
</evidence>
<feature type="domain" description="Ephrin receptor transmembrane" evidence="7">
    <location>
        <begin position="99"/>
        <end position="143"/>
    </location>
</feature>
<keyword evidence="2" id="KW-0547">Nucleotide-binding</keyword>
<evidence type="ECO:0000313" key="9">
    <source>
        <dbReference type="Proteomes" id="UP000784294"/>
    </source>
</evidence>
<evidence type="ECO:0000256" key="6">
    <source>
        <dbReference type="SAM" id="MobiDB-lite"/>
    </source>
</evidence>
<sequence>MLRSAIGEMTKNVSILSNNHSLSLRKLFYQQTLFTLFIISLLLLSEVPKLNILRVALEIERQIIGFLFFPQSGNTKSYSHVGEEEEEEEVEEEQGEKEEEGKEEDDGEEEDSVASEPKSYYVDPTTYEDPSQAIQDFTKELDPSWVEIESVIGGGEYKIAW</sequence>
<keyword evidence="3" id="KW-0067">ATP-binding</keyword>
<protein>
    <recommendedName>
        <fullName evidence="7">Ephrin receptor transmembrane domain-containing protein</fullName>
    </recommendedName>
</protein>
<feature type="region of interest" description="Disordered" evidence="6">
    <location>
        <begin position="71"/>
        <end position="127"/>
    </location>
</feature>
<gene>
    <name evidence="8" type="ORF">PXEA_LOCUS6182</name>
</gene>
<dbReference type="PANTHER" id="PTHR46877:SF14">
    <property type="entry name" value="RECEPTOR PROTEIN-TYROSINE KINASE"/>
    <property type="match status" value="1"/>
</dbReference>
<reference evidence="8" key="1">
    <citation type="submission" date="2018-11" db="EMBL/GenBank/DDBJ databases">
        <authorList>
            <consortium name="Pathogen Informatics"/>
        </authorList>
    </citation>
    <scope>NUCLEOTIDE SEQUENCE</scope>
</reference>
<keyword evidence="9" id="KW-1185">Reference proteome</keyword>
<name>A0A448WIV3_9PLAT</name>
<dbReference type="Gene3D" id="3.30.200.20">
    <property type="entry name" value="Phosphorylase Kinase, domain 1"/>
    <property type="match status" value="1"/>
</dbReference>
<feature type="compositionally biased region" description="Acidic residues" evidence="6">
    <location>
        <begin position="83"/>
        <end position="113"/>
    </location>
</feature>
<dbReference type="Proteomes" id="UP000784294">
    <property type="component" value="Unassembled WGS sequence"/>
</dbReference>
<evidence type="ECO:0000256" key="4">
    <source>
        <dbReference type="ARBA" id="ARBA00023136"/>
    </source>
</evidence>
<dbReference type="Pfam" id="PF14575">
    <property type="entry name" value="EphA2_TM"/>
    <property type="match status" value="1"/>
</dbReference>
<dbReference type="EMBL" id="CAAALY010015683">
    <property type="protein sequence ID" value="VEL12742.1"/>
    <property type="molecule type" value="Genomic_DNA"/>
</dbReference>
<dbReference type="GO" id="GO:0005524">
    <property type="term" value="F:ATP binding"/>
    <property type="evidence" value="ECO:0007669"/>
    <property type="project" value="UniProtKB-KW"/>
</dbReference>
<proteinExistence type="predicted"/>
<dbReference type="GO" id="GO:0005886">
    <property type="term" value="C:plasma membrane"/>
    <property type="evidence" value="ECO:0007669"/>
    <property type="project" value="TreeGrafter"/>
</dbReference>
<accession>A0A448WIV3</accession>
<evidence type="ECO:0000256" key="1">
    <source>
        <dbReference type="ARBA" id="ARBA00004167"/>
    </source>
</evidence>
<dbReference type="InterPro" id="IPR050449">
    <property type="entry name" value="Ephrin_rcpt_TKs"/>
</dbReference>
<comment type="caution">
    <text evidence="8">The sequence shown here is derived from an EMBL/GenBank/DDBJ whole genome shotgun (WGS) entry which is preliminary data.</text>
</comment>
<evidence type="ECO:0000256" key="5">
    <source>
        <dbReference type="ARBA" id="ARBA00023170"/>
    </source>
</evidence>
<keyword evidence="5" id="KW-0675">Receptor</keyword>
<dbReference type="PANTHER" id="PTHR46877">
    <property type="entry name" value="EPH RECEPTOR A5"/>
    <property type="match status" value="1"/>
</dbReference>
<dbReference type="InterPro" id="IPR027936">
    <property type="entry name" value="Eph_TM"/>
</dbReference>
<comment type="subcellular location">
    <subcellularLocation>
        <location evidence="1">Membrane</location>
        <topology evidence="1">Single-pass membrane protein</topology>
    </subcellularLocation>
</comment>
<evidence type="ECO:0000256" key="2">
    <source>
        <dbReference type="ARBA" id="ARBA00022741"/>
    </source>
</evidence>